<dbReference type="GO" id="GO:0010224">
    <property type="term" value="P:response to UV-B"/>
    <property type="evidence" value="ECO:0000318"/>
    <property type="project" value="GO_Central"/>
</dbReference>
<dbReference type="GO" id="GO:0009926">
    <property type="term" value="P:auxin polar transport"/>
    <property type="evidence" value="ECO:0000318"/>
    <property type="project" value="GO_Central"/>
</dbReference>
<accession>D8RIV0</accession>
<dbReference type="OrthoDB" id="364779at2759"/>
<dbReference type="Proteomes" id="UP000001514">
    <property type="component" value="Unassembled WGS sequence"/>
</dbReference>
<feature type="domain" description="Protein root UVB sensitive/RUS" evidence="2">
    <location>
        <begin position="36"/>
        <end position="268"/>
    </location>
</feature>
<dbReference type="PANTHER" id="PTHR12770">
    <property type="entry name" value="RUS1 FAMILY PROTEIN C16ORF58"/>
    <property type="match status" value="1"/>
</dbReference>
<dbReference type="AlphaFoldDB" id="D8RIV0"/>
<dbReference type="PANTHER" id="PTHR12770:SF5">
    <property type="entry name" value="PROTEIN ROOT UVB SENSITIVE 2, CHLOROPLASTIC"/>
    <property type="match status" value="1"/>
</dbReference>
<organism evidence="4">
    <name type="scientific">Selaginella moellendorffii</name>
    <name type="common">Spikemoss</name>
    <dbReference type="NCBI Taxonomy" id="88036"/>
    <lineage>
        <taxon>Eukaryota</taxon>
        <taxon>Viridiplantae</taxon>
        <taxon>Streptophyta</taxon>
        <taxon>Embryophyta</taxon>
        <taxon>Tracheophyta</taxon>
        <taxon>Lycopodiopsida</taxon>
        <taxon>Selaginellales</taxon>
        <taxon>Selaginellaceae</taxon>
        <taxon>Selaginella</taxon>
    </lineage>
</organism>
<evidence type="ECO:0000313" key="3">
    <source>
        <dbReference type="EMBL" id="EFJ27809.1"/>
    </source>
</evidence>
<dbReference type="eggNOG" id="KOG4249">
    <property type="taxonomic scope" value="Eukaryota"/>
</dbReference>
<dbReference type="EMBL" id="GL377581">
    <property type="protein sequence ID" value="EFJ27809.1"/>
    <property type="molecule type" value="Genomic_DNA"/>
</dbReference>
<dbReference type="OMA" id="EPWVEIS"/>
<name>D8RIV0_SELML</name>
<comment type="similarity">
    <text evidence="1">Belongs to the RUS1 family.</text>
</comment>
<dbReference type="Gramene" id="EFJ27809">
    <property type="protein sequence ID" value="EFJ27809"/>
    <property type="gene ID" value="SELMODRAFT_94812"/>
</dbReference>
<dbReference type="KEGG" id="smo:SELMODRAFT_94812"/>
<keyword evidence="4" id="KW-1185">Reference proteome</keyword>
<sequence>MGELWRERSENARREYVSKGDGTLQARLLDDNRPLKHKLVDGFLDQFFPVGYPQSVGEGYLTYSQFRALQHFSSAILSVFSTQSLVFAAGLRPTPAQATVISWVLKDGMQHIGKLVGSRMGARMDSEPKRWRIFADVLYDAGTALEMISPACPQYFLGVAGLANLAKGVAMVTARATRLPLYTAFAKEGNLSDLYAKGEAMSTLANVAGLGVGIRLASSACTSLQGKLLVAPLLSVIHLYSVMEEMRAVPLDTLNAQRTAMLVADYLELGRVPSPAEIRYRERLILPVKPNVHAGSVRIANDILQIPSGKIRELKHRFQSERFLLDFHETSTEMVLHHSASGEDVVRGWLLAACSSKEASLSDAYSRVDKMLPEFLSQLKSRGWQTQLFLHGSAARAFW</sequence>
<evidence type="ECO:0000313" key="4">
    <source>
        <dbReference type="Proteomes" id="UP000001514"/>
    </source>
</evidence>
<proteinExistence type="inferred from homology"/>
<dbReference type="InterPro" id="IPR006968">
    <property type="entry name" value="RUS_fam"/>
</dbReference>
<dbReference type="FunCoup" id="D8RIV0">
    <property type="interactions" value="647"/>
</dbReference>
<dbReference type="HOGENOM" id="CLU_015325_2_1_1"/>
<evidence type="ECO:0000256" key="1">
    <source>
        <dbReference type="ARBA" id="ARBA00007558"/>
    </source>
</evidence>
<gene>
    <name evidence="3" type="ORF">SELMODRAFT_94812</name>
</gene>
<dbReference type="InterPro" id="IPR054549">
    <property type="entry name" value="UVB_sens_RUS_dom"/>
</dbReference>
<dbReference type="Pfam" id="PF04884">
    <property type="entry name" value="UVB_sens_prot"/>
    <property type="match status" value="1"/>
</dbReference>
<evidence type="ECO:0000259" key="2">
    <source>
        <dbReference type="Pfam" id="PF04884"/>
    </source>
</evidence>
<dbReference type="InParanoid" id="D8RIV0"/>
<reference evidence="3 4" key="1">
    <citation type="journal article" date="2011" name="Science">
        <title>The Selaginella genome identifies genetic changes associated with the evolution of vascular plants.</title>
        <authorList>
            <person name="Banks J.A."/>
            <person name="Nishiyama T."/>
            <person name="Hasebe M."/>
            <person name="Bowman J.L."/>
            <person name="Gribskov M."/>
            <person name="dePamphilis C."/>
            <person name="Albert V.A."/>
            <person name="Aono N."/>
            <person name="Aoyama T."/>
            <person name="Ambrose B.A."/>
            <person name="Ashton N.W."/>
            <person name="Axtell M.J."/>
            <person name="Barker E."/>
            <person name="Barker M.S."/>
            <person name="Bennetzen J.L."/>
            <person name="Bonawitz N.D."/>
            <person name="Chapple C."/>
            <person name="Cheng C."/>
            <person name="Correa L.G."/>
            <person name="Dacre M."/>
            <person name="DeBarry J."/>
            <person name="Dreyer I."/>
            <person name="Elias M."/>
            <person name="Engstrom E.M."/>
            <person name="Estelle M."/>
            <person name="Feng L."/>
            <person name="Finet C."/>
            <person name="Floyd S.K."/>
            <person name="Frommer W.B."/>
            <person name="Fujita T."/>
            <person name="Gramzow L."/>
            <person name="Gutensohn M."/>
            <person name="Harholt J."/>
            <person name="Hattori M."/>
            <person name="Heyl A."/>
            <person name="Hirai T."/>
            <person name="Hiwatashi Y."/>
            <person name="Ishikawa M."/>
            <person name="Iwata M."/>
            <person name="Karol K.G."/>
            <person name="Koehler B."/>
            <person name="Kolukisaoglu U."/>
            <person name="Kubo M."/>
            <person name="Kurata T."/>
            <person name="Lalonde S."/>
            <person name="Li K."/>
            <person name="Li Y."/>
            <person name="Litt A."/>
            <person name="Lyons E."/>
            <person name="Manning G."/>
            <person name="Maruyama T."/>
            <person name="Michael T.P."/>
            <person name="Mikami K."/>
            <person name="Miyazaki S."/>
            <person name="Morinaga S."/>
            <person name="Murata T."/>
            <person name="Mueller-Roeber B."/>
            <person name="Nelson D.R."/>
            <person name="Obara M."/>
            <person name="Oguri Y."/>
            <person name="Olmstead R.G."/>
            <person name="Onodera N."/>
            <person name="Petersen B.L."/>
            <person name="Pils B."/>
            <person name="Prigge M."/>
            <person name="Rensing S.A."/>
            <person name="Riano-Pachon D.M."/>
            <person name="Roberts A.W."/>
            <person name="Sato Y."/>
            <person name="Scheller H.V."/>
            <person name="Schulz B."/>
            <person name="Schulz C."/>
            <person name="Shakirov E.V."/>
            <person name="Shibagaki N."/>
            <person name="Shinohara N."/>
            <person name="Shippen D.E."/>
            <person name="Soerensen I."/>
            <person name="Sotooka R."/>
            <person name="Sugimoto N."/>
            <person name="Sugita M."/>
            <person name="Sumikawa N."/>
            <person name="Tanurdzic M."/>
            <person name="Theissen G."/>
            <person name="Ulvskov P."/>
            <person name="Wakazuki S."/>
            <person name="Weng J.K."/>
            <person name="Willats W.W."/>
            <person name="Wipf D."/>
            <person name="Wolf P.G."/>
            <person name="Yang L."/>
            <person name="Zimmer A.D."/>
            <person name="Zhu Q."/>
            <person name="Mitros T."/>
            <person name="Hellsten U."/>
            <person name="Loque D."/>
            <person name="Otillar R."/>
            <person name="Salamov A."/>
            <person name="Schmutz J."/>
            <person name="Shapiro H."/>
            <person name="Lindquist E."/>
            <person name="Lucas S."/>
            <person name="Rokhsar D."/>
            <person name="Grigoriev I.V."/>
        </authorList>
    </citation>
    <scope>NUCLEOTIDE SEQUENCE [LARGE SCALE GENOMIC DNA]</scope>
</reference>
<protein>
    <recommendedName>
        <fullName evidence="2">Protein root UVB sensitive/RUS domain-containing protein</fullName>
    </recommendedName>
</protein>